<dbReference type="AlphaFoldDB" id="A0A9X8N0I5"/>
<evidence type="ECO:0000256" key="1">
    <source>
        <dbReference type="SAM" id="MobiDB-lite"/>
    </source>
</evidence>
<dbReference type="RefSeq" id="WP_073446319.1">
    <property type="nucleotide sequence ID" value="NZ_FRBK01000011.1"/>
</dbReference>
<dbReference type="Gene3D" id="1.10.10.60">
    <property type="entry name" value="Homeodomain-like"/>
    <property type="match status" value="1"/>
</dbReference>
<gene>
    <name evidence="3" type="ORF">SAMN05216268_111311</name>
</gene>
<reference evidence="4" key="1">
    <citation type="submission" date="2016-11" db="EMBL/GenBank/DDBJ databases">
        <authorList>
            <person name="Jaros S."/>
            <person name="Januszkiewicz K."/>
            <person name="Wedrychowicz H."/>
        </authorList>
    </citation>
    <scope>NUCLEOTIDE SEQUENCE [LARGE SCALE GENOMIC DNA]</scope>
    <source>
        <strain evidence="4">CGMCC 4.3555</strain>
    </source>
</reference>
<accession>A0A9X8N0I5</accession>
<dbReference type="PANTHER" id="PTHR33498">
    <property type="entry name" value="TRANSPOSASE FOR INSERTION SEQUENCE ELEMENT IS1557"/>
    <property type="match status" value="1"/>
</dbReference>
<evidence type="ECO:0000313" key="4">
    <source>
        <dbReference type="Proteomes" id="UP000184388"/>
    </source>
</evidence>
<dbReference type="InterPro" id="IPR047951">
    <property type="entry name" value="Transpos_ISL3"/>
</dbReference>
<evidence type="ECO:0000313" key="3">
    <source>
        <dbReference type="EMBL" id="SHM52743.1"/>
    </source>
</evidence>
<protein>
    <submittedName>
        <fullName evidence="3">Transposase</fullName>
    </submittedName>
</protein>
<feature type="compositionally biased region" description="Low complexity" evidence="1">
    <location>
        <begin position="264"/>
        <end position="278"/>
    </location>
</feature>
<comment type="caution">
    <text evidence="3">The sequence shown here is derived from an EMBL/GenBank/DDBJ whole genome shotgun (WGS) entry which is preliminary data.</text>
</comment>
<dbReference type="PROSITE" id="PS50531">
    <property type="entry name" value="HTH_IS21"/>
    <property type="match status" value="1"/>
</dbReference>
<feature type="domain" description="HTH IS21-type" evidence="2">
    <location>
        <begin position="293"/>
        <end position="357"/>
    </location>
</feature>
<name>A0A9X8N0I5_9ACTN</name>
<organism evidence="3 4">
    <name type="scientific">Streptomyces yunnanensis</name>
    <dbReference type="NCBI Taxonomy" id="156453"/>
    <lineage>
        <taxon>Bacteria</taxon>
        <taxon>Bacillati</taxon>
        <taxon>Actinomycetota</taxon>
        <taxon>Actinomycetes</taxon>
        <taxon>Kitasatosporales</taxon>
        <taxon>Streptomycetaceae</taxon>
        <taxon>Streptomyces</taxon>
    </lineage>
</organism>
<dbReference type="Pfam" id="PF01610">
    <property type="entry name" value="DDE_Tnp_ISL3"/>
    <property type="match status" value="2"/>
</dbReference>
<dbReference type="Pfam" id="PF14690">
    <property type="entry name" value="Zn_ribbon_ISL3"/>
    <property type="match status" value="1"/>
</dbReference>
<evidence type="ECO:0000259" key="2">
    <source>
        <dbReference type="PROSITE" id="PS50531"/>
    </source>
</evidence>
<dbReference type="EMBL" id="FRBK01000011">
    <property type="protein sequence ID" value="SHM52743.1"/>
    <property type="molecule type" value="Genomic_DNA"/>
</dbReference>
<dbReference type="Proteomes" id="UP000184388">
    <property type="component" value="Unassembled WGS sequence"/>
</dbReference>
<dbReference type="InterPro" id="IPR002560">
    <property type="entry name" value="Transposase_DDE"/>
</dbReference>
<dbReference type="InterPro" id="IPR029261">
    <property type="entry name" value="Transposase_Znf"/>
</dbReference>
<dbReference type="InterPro" id="IPR017894">
    <property type="entry name" value="HTH_IS21_transposase_type"/>
</dbReference>
<dbReference type="NCBIfam" id="NF033550">
    <property type="entry name" value="transpos_ISL3"/>
    <property type="match status" value="1"/>
</dbReference>
<feature type="region of interest" description="Disordered" evidence="1">
    <location>
        <begin position="258"/>
        <end position="284"/>
    </location>
</feature>
<dbReference type="PANTHER" id="PTHR33498:SF1">
    <property type="entry name" value="TRANSPOSASE FOR INSERTION SEQUENCE ELEMENT IS1557"/>
    <property type="match status" value="1"/>
</dbReference>
<sequence length="533" mass="58455">MFSTFSTAFSHLSSVVVDEVRTDGGGIALTARTVTREAACPDCGAVSGRVHGGYRRRLADLAAAGQEVAIDLLVRRFLCPAAECPRRTFVEQVAGLTERFARRTPLLRRSLEKIALALAGRPGARLAAHMSIPTSANSLLRLVRRLPDKHVGAAPRVLGIDDFALKKGHVYGTIILDMETGERMDVLPDRTAETLTAWLRAHPGAEIVCRDRASAYAEAVRTACPDAIQVADRFHLWKNLCEAVEKCVATHRSCLAEPTEDAPADATAREAAATAQREASARPEGMRVIRRRERHAAVHALYDKGVPIQAISETLGLDRKTVRRYAHAATPEEASLGTGSRRYGQIHAYSPYLHRRWNEGCTDAARLHAEIVELGFTGSKRTVRRHLQEIRASGKPAPDKPKTLTVRTATWLITSHPNHLDENSTLKLKKLLSRSPELDAVAACVRSFAAMMTERRGSDLENWLTSAEDTGMKPLQSLARGLRQDSDAVTAGLTLEWSSGKVEGNVNRAKRIKRDGYGRAGFDLLRLQILLAD</sequence>
<proteinExistence type="predicted"/>